<organism evidence="1 2">
    <name type="scientific">Smallanthus sonchifolius</name>
    <dbReference type="NCBI Taxonomy" id="185202"/>
    <lineage>
        <taxon>Eukaryota</taxon>
        <taxon>Viridiplantae</taxon>
        <taxon>Streptophyta</taxon>
        <taxon>Embryophyta</taxon>
        <taxon>Tracheophyta</taxon>
        <taxon>Spermatophyta</taxon>
        <taxon>Magnoliopsida</taxon>
        <taxon>eudicotyledons</taxon>
        <taxon>Gunneridae</taxon>
        <taxon>Pentapetalae</taxon>
        <taxon>asterids</taxon>
        <taxon>campanulids</taxon>
        <taxon>Asterales</taxon>
        <taxon>Asteraceae</taxon>
        <taxon>Asteroideae</taxon>
        <taxon>Heliantheae alliance</taxon>
        <taxon>Millerieae</taxon>
        <taxon>Smallanthus</taxon>
    </lineage>
</organism>
<keyword evidence="2" id="KW-1185">Reference proteome</keyword>
<gene>
    <name evidence="1" type="ORF">L1987_29722</name>
</gene>
<name>A0ACB9I1L4_9ASTR</name>
<reference evidence="1 2" key="2">
    <citation type="journal article" date="2022" name="Mol. Ecol. Resour.">
        <title>The genomes of chicory, endive, great burdock and yacon provide insights into Asteraceae paleo-polyploidization history and plant inulin production.</title>
        <authorList>
            <person name="Fan W."/>
            <person name="Wang S."/>
            <person name="Wang H."/>
            <person name="Wang A."/>
            <person name="Jiang F."/>
            <person name="Liu H."/>
            <person name="Zhao H."/>
            <person name="Xu D."/>
            <person name="Zhang Y."/>
        </authorList>
    </citation>
    <scope>NUCLEOTIDE SEQUENCE [LARGE SCALE GENOMIC DNA]</scope>
    <source>
        <strain evidence="2">cv. Yunnan</strain>
        <tissue evidence="1">Leaves</tissue>
    </source>
</reference>
<protein>
    <submittedName>
        <fullName evidence="1">Uncharacterized protein</fullName>
    </submittedName>
</protein>
<reference evidence="2" key="1">
    <citation type="journal article" date="2022" name="Mol. Ecol. Resour.">
        <title>The genomes of chicory, endive, great burdock and yacon provide insights into Asteraceae palaeo-polyploidization history and plant inulin production.</title>
        <authorList>
            <person name="Fan W."/>
            <person name="Wang S."/>
            <person name="Wang H."/>
            <person name="Wang A."/>
            <person name="Jiang F."/>
            <person name="Liu H."/>
            <person name="Zhao H."/>
            <person name="Xu D."/>
            <person name="Zhang Y."/>
        </authorList>
    </citation>
    <scope>NUCLEOTIDE SEQUENCE [LARGE SCALE GENOMIC DNA]</scope>
    <source>
        <strain evidence="2">cv. Yunnan</strain>
    </source>
</reference>
<proteinExistence type="predicted"/>
<accession>A0ACB9I1L4</accession>
<evidence type="ECO:0000313" key="1">
    <source>
        <dbReference type="EMBL" id="KAI3801613.1"/>
    </source>
</evidence>
<dbReference type="EMBL" id="CM042027">
    <property type="protein sequence ID" value="KAI3801613.1"/>
    <property type="molecule type" value="Genomic_DNA"/>
</dbReference>
<comment type="caution">
    <text evidence="1">The sequence shown here is derived from an EMBL/GenBank/DDBJ whole genome shotgun (WGS) entry which is preliminary data.</text>
</comment>
<dbReference type="Proteomes" id="UP001056120">
    <property type="component" value="Linkage Group LG10"/>
</dbReference>
<sequence length="387" mass="44462">MDEGVSRWKNGYPGRFIPTTKTVDQIEASDDEDRCLREWILDYITEETNFKELDWCEFVVEKMKQCKYNWKRCNVNSTFAGPLAIPTLIYVESTKCTRMEIDPKVNPLSFWNMINLKERQMLEIQGGGFGVGPLKALSSYNDIECDEDTRGVDQMKRKRLEVEKLINITIKNKQKIEDNLGKLYLEYPEDAKILSLKEKYENMLEEKPLWQTITKEDIIIAKDQISSVLKGVNLEKGESSNNEEIEEQDQETGGNMQIGESEENVEIGKTDMMKSNICGGDRELDSDIGTHKKMCEERLGGQEKKCADEQTDYKWTEGLENIVENEQLELDESSVSPCISQYKKIKSDCEVMQGDNSEKDVKFLMKLDAEGREYEASEESAEDQGGN</sequence>
<evidence type="ECO:0000313" key="2">
    <source>
        <dbReference type="Proteomes" id="UP001056120"/>
    </source>
</evidence>